<sequence length="69" mass="7002">MAGTLLLTLCCAGPANAASDRESLVESAERAQCAADAGRSAGASLPAAAGRLLRPPRSRQPQKTPQVDV</sequence>
<protein>
    <submittedName>
        <fullName evidence="3">Uncharacterized protein</fullName>
    </submittedName>
</protein>
<keyword evidence="2" id="KW-0732">Signal</keyword>
<feature type="signal peptide" evidence="2">
    <location>
        <begin position="1"/>
        <end position="17"/>
    </location>
</feature>
<proteinExistence type="predicted"/>
<dbReference type="EMBL" id="JAUSZV010000005">
    <property type="protein sequence ID" value="MDQ0905070.1"/>
    <property type="molecule type" value="Genomic_DNA"/>
</dbReference>
<dbReference type="Proteomes" id="UP001234216">
    <property type="component" value="Unassembled WGS sequence"/>
</dbReference>
<evidence type="ECO:0000256" key="1">
    <source>
        <dbReference type="SAM" id="MobiDB-lite"/>
    </source>
</evidence>
<evidence type="ECO:0000256" key="2">
    <source>
        <dbReference type="SAM" id="SignalP"/>
    </source>
</evidence>
<comment type="caution">
    <text evidence="3">The sequence shown here is derived from an EMBL/GenBank/DDBJ whole genome shotgun (WGS) entry which is preliminary data.</text>
</comment>
<gene>
    <name evidence="3" type="ORF">QFZ22_001055</name>
</gene>
<dbReference type="AlphaFoldDB" id="A0AAW8F6R1"/>
<accession>A0AAW8F6R1</accession>
<name>A0AAW8F6R1_9ACTN</name>
<dbReference type="RefSeq" id="WP_306986851.1">
    <property type="nucleotide sequence ID" value="NZ_JAUSYQ010000002.1"/>
</dbReference>
<evidence type="ECO:0000313" key="4">
    <source>
        <dbReference type="Proteomes" id="UP001234216"/>
    </source>
</evidence>
<feature type="region of interest" description="Disordered" evidence="1">
    <location>
        <begin position="35"/>
        <end position="69"/>
    </location>
</feature>
<feature type="chain" id="PRO_5043790568" evidence="2">
    <location>
        <begin position="18"/>
        <end position="69"/>
    </location>
</feature>
<evidence type="ECO:0000313" key="3">
    <source>
        <dbReference type="EMBL" id="MDQ0905070.1"/>
    </source>
</evidence>
<feature type="compositionally biased region" description="Low complexity" evidence="1">
    <location>
        <begin position="51"/>
        <end position="62"/>
    </location>
</feature>
<reference evidence="3" key="1">
    <citation type="submission" date="2023-07" db="EMBL/GenBank/DDBJ databases">
        <title>Comparative genomics of wheat-associated soil bacteria to identify genetic determinants of phenazine resistance.</title>
        <authorList>
            <person name="Mouncey N."/>
        </authorList>
    </citation>
    <scope>NUCLEOTIDE SEQUENCE</scope>
    <source>
        <strain evidence="3">V4I22</strain>
    </source>
</reference>
<organism evidence="3 4">
    <name type="scientific">Streptomyces canus</name>
    <dbReference type="NCBI Taxonomy" id="58343"/>
    <lineage>
        <taxon>Bacteria</taxon>
        <taxon>Bacillati</taxon>
        <taxon>Actinomycetota</taxon>
        <taxon>Actinomycetes</taxon>
        <taxon>Kitasatosporales</taxon>
        <taxon>Streptomycetaceae</taxon>
        <taxon>Streptomyces</taxon>
        <taxon>Streptomyces aurantiacus group</taxon>
    </lineage>
</organism>